<dbReference type="Proteomes" id="UP000578036">
    <property type="component" value="Unassembled WGS sequence"/>
</dbReference>
<dbReference type="CDD" id="cd00719">
    <property type="entry name" value="GIY-YIG_SF"/>
    <property type="match status" value="1"/>
</dbReference>
<feature type="region of interest" description="Disordered" evidence="1">
    <location>
        <begin position="113"/>
        <end position="133"/>
    </location>
</feature>
<proteinExistence type="predicted"/>
<evidence type="ECO:0000259" key="2">
    <source>
        <dbReference type="Pfam" id="PF01541"/>
    </source>
</evidence>
<reference evidence="3 4" key="1">
    <citation type="submission" date="2020-08" db="EMBL/GenBank/DDBJ databases">
        <title>Genomic Encyclopedia of Type Strains, Phase IV (KMG-V): Genome sequencing to study the core and pangenomes of soil and plant-associated prokaryotes.</title>
        <authorList>
            <person name="Whitman W."/>
        </authorList>
    </citation>
    <scope>NUCLEOTIDE SEQUENCE [LARGE SCALE GENOMIC DNA]</scope>
    <source>
        <strain evidence="3 4">SLV-2362</strain>
    </source>
</reference>
<feature type="domain" description="GIY-YIG" evidence="2">
    <location>
        <begin position="24"/>
        <end position="62"/>
    </location>
</feature>
<evidence type="ECO:0000313" key="4">
    <source>
        <dbReference type="Proteomes" id="UP000578036"/>
    </source>
</evidence>
<protein>
    <submittedName>
        <fullName evidence="3">Stalled ribosome alternative rescue factor ArfA</fullName>
    </submittedName>
</protein>
<dbReference type="Gene3D" id="3.40.1440.10">
    <property type="entry name" value="GIY-YIG endonuclease"/>
    <property type="match status" value="1"/>
</dbReference>
<dbReference type="AlphaFoldDB" id="A0A7W4VFG3"/>
<dbReference type="SUPFAM" id="SSF82771">
    <property type="entry name" value="GIY-YIG endonuclease"/>
    <property type="match status" value="1"/>
</dbReference>
<dbReference type="EMBL" id="JACHWF010000009">
    <property type="protein sequence ID" value="MBB3010642.1"/>
    <property type="molecule type" value="Genomic_DNA"/>
</dbReference>
<dbReference type="RefSeq" id="WP_183300683.1">
    <property type="nucleotide sequence ID" value="NZ_JACHWF010000009.1"/>
</dbReference>
<dbReference type="InterPro" id="IPR035901">
    <property type="entry name" value="GIY-YIG_endonuc_sf"/>
</dbReference>
<evidence type="ECO:0000256" key="1">
    <source>
        <dbReference type="SAM" id="MobiDB-lite"/>
    </source>
</evidence>
<sequence>MSNTGQRPDSRRHFEPDQTAPPVSIYVLTCPETGEIRYVGKANDPAARLKSHLRDARRRSTPVYCWIRSLAERGLAPKMSVLCLVPADEWEVAERRTIAACRRQGCRLLNLAEGGDQPSQTKAQRAGAGRRAAKAVHSDPLRKRIWELKKGLGSFLKFAKDEGRHDSYERIASKLRIVAAKRPDLFGEWATL</sequence>
<name>A0A7W4VFG3_9BURK</name>
<dbReference type="InterPro" id="IPR000305">
    <property type="entry name" value="GIY-YIG_endonuc"/>
</dbReference>
<organism evidence="3 4">
    <name type="scientific">Cupriavidus alkaliphilus</name>
    <dbReference type="NCBI Taxonomy" id="942866"/>
    <lineage>
        <taxon>Bacteria</taxon>
        <taxon>Pseudomonadati</taxon>
        <taxon>Pseudomonadota</taxon>
        <taxon>Betaproteobacteria</taxon>
        <taxon>Burkholderiales</taxon>
        <taxon>Burkholderiaceae</taxon>
        <taxon>Cupriavidus</taxon>
    </lineage>
</organism>
<comment type="caution">
    <text evidence="3">The sequence shown here is derived from an EMBL/GenBank/DDBJ whole genome shotgun (WGS) entry which is preliminary data.</text>
</comment>
<evidence type="ECO:0000313" key="3">
    <source>
        <dbReference type="EMBL" id="MBB3010642.1"/>
    </source>
</evidence>
<dbReference type="Pfam" id="PF01541">
    <property type="entry name" value="GIY-YIG"/>
    <property type="match status" value="1"/>
</dbReference>
<gene>
    <name evidence="3" type="ORF">FHX61_005323</name>
</gene>
<keyword evidence="4" id="KW-1185">Reference proteome</keyword>
<accession>A0A7W4VFG3</accession>